<dbReference type="AlphaFoldDB" id="A0A024E9A0"/>
<gene>
    <name evidence="1" type="ORF">OU5_2071</name>
</gene>
<organism evidence="1 2">
    <name type="scientific">Pseudomonas mandelii JR-1</name>
    <dbReference type="NCBI Taxonomy" id="1147786"/>
    <lineage>
        <taxon>Bacteria</taxon>
        <taxon>Pseudomonadati</taxon>
        <taxon>Pseudomonadota</taxon>
        <taxon>Gammaproteobacteria</taxon>
        <taxon>Pseudomonadales</taxon>
        <taxon>Pseudomonadaceae</taxon>
        <taxon>Pseudomonas</taxon>
    </lineage>
</organism>
<protein>
    <submittedName>
        <fullName evidence="1">Uncharacterized protein</fullName>
    </submittedName>
</protein>
<proteinExistence type="predicted"/>
<name>A0A024E9A0_9PSED</name>
<dbReference type="OrthoDB" id="7028331at2"/>
<dbReference type="EMBL" id="CP005960">
    <property type="protein sequence ID" value="AHZ69150.1"/>
    <property type="molecule type" value="Genomic_DNA"/>
</dbReference>
<evidence type="ECO:0000313" key="1">
    <source>
        <dbReference type="EMBL" id="AHZ69150.1"/>
    </source>
</evidence>
<dbReference type="RefSeq" id="WP_010462387.1">
    <property type="nucleotide sequence ID" value="NZ_CP005960.1"/>
</dbReference>
<reference evidence="1 2" key="1">
    <citation type="journal article" date="2012" name="J. Bacteriol.">
        <title>Genome sequence of cold-adapted Pseudomonas mandelii strain JR-1.</title>
        <authorList>
            <person name="Jang S.H."/>
            <person name="Kim J."/>
            <person name="Kim J."/>
            <person name="Hong S."/>
            <person name="Lee C."/>
        </authorList>
    </citation>
    <scope>NUCLEOTIDE SEQUENCE [LARGE SCALE GENOMIC DNA]</scope>
    <source>
        <strain evidence="1 2">JR-1</strain>
    </source>
</reference>
<dbReference type="KEGG" id="pman:OU5_2071"/>
<sequence length="162" mass="17775">MIEEMEALMQHWGAQHCQVGDGGGLGSPMATIMQYGGCAPRGTPGSRDLMMSAGGGMDHASTEVAAAVAQLERQSEKGAQLALLARNRYLAQPPMTVREQMRLLQLAEDADRTYRNWVHRLHQQVQLILTVRTATTRGLDRRSGALDTNLIRASTSKRARAY</sequence>
<dbReference type="HOGENOM" id="CLU_126557_0_0_6"/>
<evidence type="ECO:0000313" key="2">
    <source>
        <dbReference type="Proteomes" id="UP000026913"/>
    </source>
</evidence>
<dbReference type="Proteomes" id="UP000026913">
    <property type="component" value="Chromosome"/>
</dbReference>
<accession>A0A024E9A0</accession>